<feature type="transmembrane region" description="Helical" evidence="9">
    <location>
        <begin position="109"/>
        <end position="128"/>
    </location>
</feature>
<reference evidence="11" key="1">
    <citation type="submission" date="2021-05" db="EMBL/GenBank/DDBJ databases">
        <authorList>
            <person name="Pietrasiak N."/>
            <person name="Ward R."/>
            <person name="Stajich J.E."/>
            <person name="Kurbessoian T."/>
        </authorList>
    </citation>
    <scope>NUCLEOTIDE SEQUENCE</scope>
    <source>
        <strain evidence="11">UHER 2000/2452</strain>
    </source>
</reference>
<dbReference type="CDD" id="cd06261">
    <property type="entry name" value="TM_PBP2"/>
    <property type="match status" value="1"/>
</dbReference>
<dbReference type="AlphaFoldDB" id="A0A951ULL8"/>
<proteinExistence type="inferred from homology"/>
<comment type="caution">
    <text evidence="11">The sequence shown here is derived from an EMBL/GenBank/DDBJ whole genome shotgun (WGS) entry which is preliminary data.</text>
</comment>
<dbReference type="NCBIfam" id="TIGR01726">
    <property type="entry name" value="HEQRo_perm_3TM"/>
    <property type="match status" value="1"/>
</dbReference>
<keyword evidence="7 9" id="KW-1133">Transmembrane helix</keyword>
<organism evidence="11 12">
    <name type="scientific">Drouetiella hepatica Uher 2000/2452</name>
    <dbReference type="NCBI Taxonomy" id="904376"/>
    <lineage>
        <taxon>Bacteria</taxon>
        <taxon>Bacillati</taxon>
        <taxon>Cyanobacteriota</taxon>
        <taxon>Cyanophyceae</taxon>
        <taxon>Oculatellales</taxon>
        <taxon>Oculatellaceae</taxon>
        <taxon>Drouetiella</taxon>
    </lineage>
</organism>
<feature type="transmembrane region" description="Helical" evidence="9">
    <location>
        <begin position="80"/>
        <end position="103"/>
    </location>
</feature>
<dbReference type="InterPro" id="IPR043429">
    <property type="entry name" value="ArtM/GltK/GlnP/TcyL/YhdX-like"/>
</dbReference>
<evidence type="ECO:0000256" key="7">
    <source>
        <dbReference type="ARBA" id="ARBA00022989"/>
    </source>
</evidence>
<dbReference type="InterPro" id="IPR000515">
    <property type="entry name" value="MetI-like"/>
</dbReference>
<dbReference type="PROSITE" id="PS50928">
    <property type="entry name" value="ABC_TM1"/>
    <property type="match status" value="1"/>
</dbReference>
<evidence type="ECO:0000256" key="6">
    <source>
        <dbReference type="ARBA" id="ARBA00022970"/>
    </source>
</evidence>
<evidence type="ECO:0000256" key="8">
    <source>
        <dbReference type="ARBA" id="ARBA00023136"/>
    </source>
</evidence>
<protein>
    <submittedName>
        <fullName evidence="11">Amino acid ABC transporter permease</fullName>
    </submittedName>
</protein>
<keyword evidence="6" id="KW-0029">Amino-acid transport</keyword>
<dbReference type="GO" id="GO:0022857">
    <property type="term" value="F:transmembrane transporter activity"/>
    <property type="evidence" value="ECO:0007669"/>
    <property type="project" value="InterPro"/>
</dbReference>
<dbReference type="EMBL" id="JAHHHD010000005">
    <property type="protein sequence ID" value="MBW4658430.1"/>
    <property type="molecule type" value="Genomic_DNA"/>
</dbReference>
<keyword evidence="4" id="KW-1003">Cell membrane</keyword>
<dbReference type="FunFam" id="1.10.3720.10:FF:000033">
    <property type="entry name" value="Polar amino acid ABC transporter permease"/>
    <property type="match status" value="1"/>
</dbReference>
<sequence>MDANFFEAALNSSPFLARSLAQTGGLNLDFSKIAPDIPFILTGIWETLRFTLTSAVFGFALGTILAVFKISEFKPLKWFADFYTSIFRGTPLLLQIIIIYYATPQLTGYAIPAFIAGVVTFSLNSAAYTSETIRGGIAAIDRGQREAAMTLGVKYPLMMWDIILPQAFKNILPSLVNESIALLKDSSLASVIGVEELTRRSQIVAGQKFIFFEPYIFVGIVYYIMIVGLTWFAERFERRMRLSD</sequence>
<dbReference type="Proteomes" id="UP000757435">
    <property type="component" value="Unassembled WGS sequence"/>
</dbReference>
<dbReference type="Gene3D" id="1.10.3720.10">
    <property type="entry name" value="MetI-like"/>
    <property type="match status" value="1"/>
</dbReference>
<dbReference type="PANTHER" id="PTHR30614">
    <property type="entry name" value="MEMBRANE COMPONENT OF AMINO ACID ABC TRANSPORTER"/>
    <property type="match status" value="1"/>
</dbReference>
<evidence type="ECO:0000259" key="10">
    <source>
        <dbReference type="PROSITE" id="PS50928"/>
    </source>
</evidence>
<dbReference type="InterPro" id="IPR010065">
    <property type="entry name" value="AA_ABC_transptr_permease_3TM"/>
</dbReference>
<dbReference type="InterPro" id="IPR035906">
    <property type="entry name" value="MetI-like_sf"/>
</dbReference>
<keyword evidence="8 9" id="KW-0472">Membrane</keyword>
<dbReference type="Pfam" id="PF00528">
    <property type="entry name" value="BPD_transp_1"/>
    <property type="match status" value="1"/>
</dbReference>
<reference evidence="11" key="2">
    <citation type="journal article" date="2022" name="Microbiol. Resour. Announc.">
        <title>Metagenome Sequencing to Explore Phylogenomics of Terrestrial Cyanobacteria.</title>
        <authorList>
            <person name="Ward R.D."/>
            <person name="Stajich J.E."/>
            <person name="Johansen J.R."/>
            <person name="Huntemann M."/>
            <person name="Clum A."/>
            <person name="Foster B."/>
            <person name="Foster B."/>
            <person name="Roux S."/>
            <person name="Palaniappan K."/>
            <person name="Varghese N."/>
            <person name="Mukherjee S."/>
            <person name="Reddy T.B.K."/>
            <person name="Daum C."/>
            <person name="Copeland A."/>
            <person name="Chen I.A."/>
            <person name="Ivanova N.N."/>
            <person name="Kyrpides N.C."/>
            <person name="Shapiro N."/>
            <person name="Eloe-Fadrosh E.A."/>
            <person name="Pietrasiak N."/>
        </authorList>
    </citation>
    <scope>NUCLEOTIDE SEQUENCE</scope>
    <source>
        <strain evidence="11">UHER 2000/2452</strain>
    </source>
</reference>
<dbReference type="SUPFAM" id="SSF161098">
    <property type="entry name" value="MetI-like"/>
    <property type="match status" value="1"/>
</dbReference>
<evidence type="ECO:0000313" key="12">
    <source>
        <dbReference type="Proteomes" id="UP000757435"/>
    </source>
</evidence>
<feature type="transmembrane region" description="Helical" evidence="9">
    <location>
        <begin position="209"/>
        <end position="233"/>
    </location>
</feature>
<evidence type="ECO:0000256" key="5">
    <source>
        <dbReference type="ARBA" id="ARBA00022692"/>
    </source>
</evidence>
<name>A0A951ULL8_9CYAN</name>
<dbReference type="GO" id="GO:0043190">
    <property type="term" value="C:ATP-binding cassette (ABC) transporter complex"/>
    <property type="evidence" value="ECO:0007669"/>
    <property type="project" value="InterPro"/>
</dbReference>
<accession>A0A951ULL8</accession>
<feature type="domain" description="ABC transmembrane type-1" evidence="10">
    <location>
        <begin position="44"/>
        <end position="233"/>
    </location>
</feature>
<keyword evidence="3 9" id="KW-0813">Transport</keyword>
<evidence type="ECO:0000313" key="11">
    <source>
        <dbReference type="EMBL" id="MBW4658430.1"/>
    </source>
</evidence>
<evidence type="ECO:0000256" key="3">
    <source>
        <dbReference type="ARBA" id="ARBA00022448"/>
    </source>
</evidence>
<feature type="transmembrane region" description="Helical" evidence="9">
    <location>
        <begin position="48"/>
        <end position="68"/>
    </location>
</feature>
<keyword evidence="5 9" id="KW-0812">Transmembrane</keyword>
<evidence type="ECO:0000256" key="1">
    <source>
        <dbReference type="ARBA" id="ARBA00004651"/>
    </source>
</evidence>
<evidence type="ECO:0000256" key="2">
    <source>
        <dbReference type="ARBA" id="ARBA00010072"/>
    </source>
</evidence>
<evidence type="ECO:0000256" key="9">
    <source>
        <dbReference type="RuleBase" id="RU363032"/>
    </source>
</evidence>
<comment type="similarity">
    <text evidence="2">Belongs to the binding-protein-dependent transport system permease family. HisMQ subfamily.</text>
</comment>
<gene>
    <name evidence="11" type="ORF">KME15_07135</name>
</gene>
<comment type="subcellular location">
    <subcellularLocation>
        <location evidence="1 9">Cell membrane</location>
        <topology evidence="1 9">Multi-pass membrane protein</topology>
    </subcellularLocation>
</comment>
<dbReference type="PANTHER" id="PTHR30614:SF20">
    <property type="entry name" value="GLUTAMINE TRANSPORT SYSTEM PERMEASE PROTEIN GLNP"/>
    <property type="match status" value="1"/>
</dbReference>
<evidence type="ECO:0000256" key="4">
    <source>
        <dbReference type="ARBA" id="ARBA00022475"/>
    </source>
</evidence>
<dbReference type="GO" id="GO:0006865">
    <property type="term" value="P:amino acid transport"/>
    <property type="evidence" value="ECO:0007669"/>
    <property type="project" value="UniProtKB-KW"/>
</dbReference>